<evidence type="ECO:0000313" key="1">
    <source>
        <dbReference type="EMBL" id="PAV05774.1"/>
    </source>
</evidence>
<proteinExistence type="predicted"/>
<keyword evidence="2" id="KW-1185">Reference proteome</keyword>
<sequence>MQFQLDILKRILNDEFDDYTITFINKRCKLPTAYIYPARNEIVIVGNKPSLIRYALADLIYHEIAESEFYDEQPDFKGDSHNHPDFMSKEFELKGKIITVIEEEHD</sequence>
<reference evidence="1 2" key="1">
    <citation type="journal article" date="2017" name="BMC Genomics">
        <title>Genomic analysis of methanogenic archaea reveals a shift towards energy conservation.</title>
        <authorList>
            <person name="Gilmore S.P."/>
            <person name="Henske J.K."/>
            <person name="Sexton J.A."/>
            <person name="Solomon K.V."/>
            <person name="Seppala S."/>
            <person name="Yoo J.I."/>
            <person name="Huyett L.M."/>
            <person name="Pressman A."/>
            <person name="Cogan J.Z."/>
            <person name="Kivenson V."/>
            <person name="Peng X."/>
            <person name="Tan Y."/>
            <person name="Valentine D.L."/>
            <person name="O'Malley M.A."/>
        </authorList>
    </citation>
    <scope>NUCLEOTIDE SEQUENCE [LARGE SCALE GENOMIC DNA]</scope>
    <source>
        <strain evidence="1 2">M.o.H.</strain>
    </source>
</reference>
<dbReference type="Proteomes" id="UP000217784">
    <property type="component" value="Unassembled WGS sequence"/>
</dbReference>
<name>A0A2A2H925_METBR</name>
<accession>A0A2A2H925</accession>
<organism evidence="1 2">
    <name type="scientific">Methanobacterium bryantii</name>
    <dbReference type="NCBI Taxonomy" id="2161"/>
    <lineage>
        <taxon>Archaea</taxon>
        <taxon>Methanobacteriati</taxon>
        <taxon>Methanobacteriota</taxon>
        <taxon>Methanomada group</taxon>
        <taxon>Methanobacteria</taxon>
        <taxon>Methanobacteriales</taxon>
        <taxon>Methanobacteriaceae</taxon>
        <taxon>Methanobacterium</taxon>
    </lineage>
</organism>
<gene>
    <name evidence="1" type="ORF">ASJ80_08555</name>
</gene>
<dbReference type="RefSeq" id="WP_069583120.1">
    <property type="nucleotide sequence ID" value="NZ_LMVM01000002.1"/>
</dbReference>
<dbReference type="AlphaFoldDB" id="A0A2A2H925"/>
<dbReference type="EMBL" id="LMVM01000002">
    <property type="protein sequence ID" value="PAV05774.1"/>
    <property type="molecule type" value="Genomic_DNA"/>
</dbReference>
<comment type="caution">
    <text evidence="1">The sequence shown here is derived from an EMBL/GenBank/DDBJ whole genome shotgun (WGS) entry which is preliminary data.</text>
</comment>
<protein>
    <submittedName>
        <fullName evidence="1">Uncharacterized protein</fullName>
    </submittedName>
</protein>
<evidence type="ECO:0000313" key="2">
    <source>
        <dbReference type="Proteomes" id="UP000217784"/>
    </source>
</evidence>